<organism evidence="1 2">
    <name type="scientific">Brassica campestris</name>
    <name type="common">Field mustard</name>
    <dbReference type="NCBI Taxonomy" id="3711"/>
    <lineage>
        <taxon>Eukaryota</taxon>
        <taxon>Viridiplantae</taxon>
        <taxon>Streptophyta</taxon>
        <taxon>Embryophyta</taxon>
        <taxon>Tracheophyta</taxon>
        <taxon>Spermatophyta</taxon>
        <taxon>Magnoliopsida</taxon>
        <taxon>eudicotyledons</taxon>
        <taxon>Gunneridae</taxon>
        <taxon>Pentapetalae</taxon>
        <taxon>rosids</taxon>
        <taxon>malvids</taxon>
        <taxon>Brassicales</taxon>
        <taxon>Brassicaceae</taxon>
        <taxon>Brassiceae</taxon>
        <taxon>Brassica</taxon>
    </lineage>
</organism>
<reference evidence="1 2" key="1">
    <citation type="submission" date="2021-07" db="EMBL/GenBank/DDBJ databases">
        <authorList>
            <consortium name="Genoscope - CEA"/>
            <person name="William W."/>
        </authorList>
    </citation>
    <scope>NUCLEOTIDE SEQUENCE [LARGE SCALE GENOMIC DNA]</scope>
</reference>
<accession>A0A8D9CUR6</accession>
<protein>
    <submittedName>
        <fullName evidence="1">Uncharacterized protein</fullName>
    </submittedName>
</protein>
<dbReference type="EMBL" id="LS974625">
    <property type="protein sequence ID" value="CAG7863133.1"/>
    <property type="molecule type" value="Genomic_DNA"/>
</dbReference>
<name>A0A8D9CUR6_BRACM</name>
<dbReference type="Proteomes" id="UP000694005">
    <property type="component" value="Chromosome A09"/>
</dbReference>
<proteinExistence type="predicted"/>
<evidence type="ECO:0000313" key="1">
    <source>
        <dbReference type="EMBL" id="CAG7863133.1"/>
    </source>
</evidence>
<sequence length="47" mass="5288">MLVKKLRRIVGLYLGARAQSLQTLAIQSPLIRRIFICPANINLSNHS</sequence>
<dbReference type="Gramene" id="A09p36000.2_BraZ1">
    <property type="protein sequence ID" value="A09p36000.2_BraZ1.CDS.1"/>
    <property type="gene ID" value="A09g36000.2_BraZ1"/>
</dbReference>
<evidence type="ECO:0000313" key="2">
    <source>
        <dbReference type="Proteomes" id="UP000694005"/>
    </source>
</evidence>
<gene>
    <name evidence="1" type="ORF">BRAPAZ1V2_A09P36000.2</name>
</gene>
<dbReference type="AlphaFoldDB" id="A0A8D9CUR6"/>